<keyword evidence="2" id="KW-0472">Membrane</keyword>
<sequence length="90" mass="10149">MKNTLLHYKKNNKSHGKLYIIAPIFCFILIGISVFSNAKEKEYKVKNNELSTKIETLKAAKDNLHSTNKNLLESSSNLDALLGELSKIIN</sequence>
<keyword evidence="2" id="KW-0812">Transmembrane</keyword>
<protein>
    <submittedName>
        <fullName evidence="3">Uncharacterized protein</fullName>
    </submittedName>
</protein>
<dbReference type="RefSeq" id="WP_343825920.1">
    <property type="nucleotide sequence ID" value="NZ_BAAACI010000006.1"/>
</dbReference>
<name>A0ABN1KPE4_CLOSU</name>
<keyword evidence="2" id="KW-1133">Transmembrane helix</keyword>
<dbReference type="Proteomes" id="UP001501047">
    <property type="component" value="Unassembled WGS sequence"/>
</dbReference>
<evidence type="ECO:0000313" key="4">
    <source>
        <dbReference type="Proteomes" id="UP001501047"/>
    </source>
</evidence>
<gene>
    <name evidence="3" type="ORF">GCM10008908_19370</name>
</gene>
<organism evidence="3 4">
    <name type="scientific">Clostridium subterminale</name>
    <dbReference type="NCBI Taxonomy" id="1550"/>
    <lineage>
        <taxon>Bacteria</taxon>
        <taxon>Bacillati</taxon>
        <taxon>Bacillota</taxon>
        <taxon>Clostridia</taxon>
        <taxon>Eubacteriales</taxon>
        <taxon>Clostridiaceae</taxon>
        <taxon>Clostridium</taxon>
    </lineage>
</organism>
<reference evidence="3 4" key="1">
    <citation type="journal article" date="2019" name="Int. J. Syst. Evol. Microbiol.">
        <title>The Global Catalogue of Microorganisms (GCM) 10K type strain sequencing project: providing services to taxonomists for standard genome sequencing and annotation.</title>
        <authorList>
            <consortium name="The Broad Institute Genomics Platform"/>
            <consortium name="The Broad Institute Genome Sequencing Center for Infectious Disease"/>
            <person name="Wu L."/>
            <person name="Ma J."/>
        </authorList>
    </citation>
    <scope>NUCLEOTIDE SEQUENCE [LARGE SCALE GENOMIC DNA]</scope>
    <source>
        <strain evidence="3 4">JCM 1417</strain>
    </source>
</reference>
<keyword evidence="4" id="KW-1185">Reference proteome</keyword>
<accession>A0ABN1KPE4</accession>
<feature type="transmembrane region" description="Helical" evidence="2">
    <location>
        <begin position="20"/>
        <end position="38"/>
    </location>
</feature>
<proteinExistence type="predicted"/>
<evidence type="ECO:0000256" key="2">
    <source>
        <dbReference type="SAM" id="Phobius"/>
    </source>
</evidence>
<evidence type="ECO:0000256" key="1">
    <source>
        <dbReference type="SAM" id="Coils"/>
    </source>
</evidence>
<evidence type="ECO:0000313" key="3">
    <source>
        <dbReference type="EMBL" id="GAA0772642.1"/>
    </source>
</evidence>
<comment type="caution">
    <text evidence="3">The sequence shown here is derived from an EMBL/GenBank/DDBJ whole genome shotgun (WGS) entry which is preliminary data.</text>
</comment>
<dbReference type="EMBL" id="BAAACI010000006">
    <property type="protein sequence ID" value="GAA0772642.1"/>
    <property type="molecule type" value="Genomic_DNA"/>
</dbReference>
<keyword evidence="1" id="KW-0175">Coiled coil</keyword>
<feature type="coiled-coil region" evidence="1">
    <location>
        <begin position="40"/>
        <end position="74"/>
    </location>
</feature>